<protein>
    <submittedName>
        <fullName evidence="2">Spore gernimation protein</fullName>
    </submittedName>
</protein>
<dbReference type="InterPro" id="IPR020185">
    <property type="entry name" value="Spore_morphogenesis_YwcE"/>
</dbReference>
<organism evidence="2 3">
    <name type="scientific">Fictibacillus enclensis</name>
    <dbReference type="NCBI Taxonomy" id="1017270"/>
    <lineage>
        <taxon>Bacteria</taxon>
        <taxon>Bacillati</taxon>
        <taxon>Bacillota</taxon>
        <taxon>Bacilli</taxon>
        <taxon>Bacillales</taxon>
        <taxon>Fictibacillaceae</taxon>
        <taxon>Fictibacillus</taxon>
    </lineage>
</organism>
<dbReference type="RefSeq" id="WP_061973260.1">
    <property type="nucleotide sequence ID" value="NZ_FMAV01000003.1"/>
</dbReference>
<dbReference type="EMBL" id="LNQN01000005">
    <property type="protein sequence ID" value="KSU81744.1"/>
    <property type="molecule type" value="Genomic_DNA"/>
</dbReference>
<evidence type="ECO:0000256" key="1">
    <source>
        <dbReference type="SAM" id="Phobius"/>
    </source>
</evidence>
<keyword evidence="1" id="KW-0812">Transmembrane</keyword>
<comment type="caution">
    <text evidence="2">The sequence shown here is derived from an EMBL/GenBank/DDBJ whole genome shotgun (WGS) entry which is preliminary data.</text>
</comment>
<keyword evidence="1" id="KW-0472">Membrane</keyword>
<accession>A0A0V8J4Y5</accession>
<dbReference type="Pfam" id="PF17368">
    <property type="entry name" value="YwcE"/>
    <property type="match status" value="1"/>
</dbReference>
<proteinExistence type="predicted"/>
<gene>
    <name evidence="2" type="ORF">AS030_15755</name>
</gene>
<feature type="transmembrane region" description="Helical" evidence="1">
    <location>
        <begin position="51"/>
        <end position="76"/>
    </location>
</feature>
<dbReference type="AlphaFoldDB" id="A0A0V8J4Y5"/>
<evidence type="ECO:0000313" key="2">
    <source>
        <dbReference type="EMBL" id="KSU81744.1"/>
    </source>
</evidence>
<feature type="transmembrane region" description="Helical" evidence="1">
    <location>
        <begin position="25"/>
        <end position="45"/>
    </location>
</feature>
<name>A0A0V8J4Y5_9BACL</name>
<reference evidence="2 3" key="1">
    <citation type="journal article" date="2014" name="Antonie Van Leeuwenhoek">
        <title>Fictibacillus enclensis sp. nov., isolated from marine sediment.</title>
        <authorList>
            <person name="Dastager S.G."/>
            <person name="Mawlankar R."/>
            <person name="Srinivasan K."/>
            <person name="Tang S.K."/>
            <person name="Lee J.C."/>
            <person name="Ramana V.V."/>
            <person name="Shouche Y.S."/>
        </authorList>
    </citation>
    <scope>NUCLEOTIDE SEQUENCE [LARGE SCALE GENOMIC DNA]</scope>
    <source>
        <strain evidence="2 3">NIO-1003</strain>
    </source>
</reference>
<keyword evidence="1" id="KW-1133">Transmembrane helix</keyword>
<dbReference type="Proteomes" id="UP000054099">
    <property type="component" value="Unassembled WGS sequence"/>
</dbReference>
<evidence type="ECO:0000313" key="3">
    <source>
        <dbReference type="Proteomes" id="UP000054099"/>
    </source>
</evidence>
<dbReference type="OrthoDB" id="2680024at2"/>
<sequence length="94" mass="11269">MDVYVVYLFVATATPLFLWHDHRKLALWQIPFIAVMWLYVGLYVMGDLNPLAHLIFNIVFVANVVFAHVAAFRIYAIPFIRRERERRRLYRESK</sequence>
<keyword evidence="3" id="KW-1185">Reference proteome</keyword>